<gene>
    <name evidence="3" type="ORF">GSU10_14440</name>
</gene>
<dbReference type="PROSITE" id="PS51318">
    <property type="entry name" value="TAT"/>
    <property type="match status" value="1"/>
</dbReference>
<dbReference type="InterPro" id="IPR047697">
    <property type="entry name" value="AztD-like"/>
</dbReference>
<evidence type="ECO:0008006" key="5">
    <source>
        <dbReference type="Google" id="ProtNLM"/>
    </source>
</evidence>
<dbReference type="AlphaFoldDB" id="A0AAE6V790"/>
<keyword evidence="2" id="KW-0732">Signal</keyword>
<reference evidence="4" key="1">
    <citation type="submission" date="2019-12" db="EMBL/GenBank/DDBJ databases">
        <title>Complete and draft genome sequences of new strains and members of some known species of the genus Rathayibacter isolated from plants.</title>
        <authorList>
            <person name="Tarlachkov S.V."/>
            <person name="Starodumova I.P."/>
            <person name="Dorofeeva L.V."/>
            <person name="Prisyazhnaya N.V."/>
            <person name="Leyn S."/>
            <person name="Zlamal J."/>
            <person name="Elan M."/>
            <person name="Osterman A.L."/>
            <person name="Nadler S."/>
            <person name="Subbotin S.A."/>
            <person name="Evtushenko L.I."/>
        </authorList>
    </citation>
    <scope>NUCLEOTIDE SEQUENCE [LARGE SCALE GENOMIC DNA]</scope>
    <source>
        <strain evidence="4">VKM Ac-2761</strain>
    </source>
</reference>
<dbReference type="KEGG" id="rte:GSU10_14440"/>
<dbReference type="InterPro" id="IPR006311">
    <property type="entry name" value="TAT_signal"/>
</dbReference>
<feature type="compositionally biased region" description="Basic and acidic residues" evidence="1">
    <location>
        <begin position="183"/>
        <end position="201"/>
    </location>
</feature>
<evidence type="ECO:0000256" key="2">
    <source>
        <dbReference type="SAM" id="SignalP"/>
    </source>
</evidence>
<dbReference type="PROSITE" id="PS51257">
    <property type="entry name" value="PROKAR_LIPOPROTEIN"/>
    <property type="match status" value="1"/>
</dbReference>
<dbReference type="Gene3D" id="2.130.10.10">
    <property type="entry name" value="YVTN repeat-like/Quinoprotein amine dehydrogenase"/>
    <property type="match status" value="1"/>
</dbReference>
<accession>A0AAE6V790</accession>
<sequence length="391" mass="40034">MNHRHRRALVGTALAASAALALTACSGPGGAAPALPAASADTGPRVALSYDGGLVVLDAATLETEGDIAHSGFVRLNSAGDGRHVLVSTDTGFQVLDTGGEPELTDLVFDAPTPGHVVRHGGKTILFSDGTGDTTIYTSDDLLAGGLPETETVPAPAAHHGVSIELEDGTLLTTIGDSESRTGVRALDASRTETARSEDCPSVHGEGAAADEIAVFGCSNGVLVYDDGAFTKITAPDPYGRTGNQYVSETSPITVGDYNDDPDKEGVELSKVVLTDTVAKTSRVIDLDFGYTWRDIARTADDNAVILGTDGALHTMDVETGAITASAPVIDPWTGPIEWQDAHPALTVLGDVAYVTEPASSAVHAVDIATGSVLASTTLPGAPIEIAVASR</sequence>
<proteinExistence type="predicted"/>
<evidence type="ECO:0000313" key="3">
    <source>
        <dbReference type="EMBL" id="QHC56705.1"/>
    </source>
</evidence>
<protein>
    <recommendedName>
        <fullName evidence="5">Secreted protein</fullName>
    </recommendedName>
</protein>
<organism evidence="3 4">
    <name type="scientific">Rathayibacter tanaceti</name>
    <dbReference type="NCBI Taxonomy" id="1671680"/>
    <lineage>
        <taxon>Bacteria</taxon>
        <taxon>Bacillati</taxon>
        <taxon>Actinomycetota</taxon>
        <taxon>Actinomycetes</taxon>
        <taxon>Micrococcales</taxon>
        <taxon>Microbacteriaceae</taxon>
        <taxon>Rathayibacter</taxon>
    </lineage>
</organism>
<dbReference type="RefSeq" id="WP_132505281.1">
    <property type="nucleotide sequence ID" value="NZ_CP047186.1"/>
</dbReference>
<feature type="signal peptide" evidence="2">
    <location>
        <begin position="1"/>
        <end position="31"/>
    </location>
</feature>
<dbReference type="Proteomes" id="UP000465031">
    <property type="component" value="Chromosome"/>
</dbReference>
<feature type="chain" id="PRO_5041915251" description="Secreted protein" evidence="2">
    <location>
        <begin position="32"/>
        <end position="391"/>
    </location>
</feature>
<dbReference type="EMBL" id="CP047186">
    <property type="protein sequence ID" value="QHC56705.1"/>
    <property type="molecule type" value="Genomic_DNA"/>
</dbReference>
<evidence type="ECO:0000313" key="4">
    <source>
        <dbReference type="Proteomes" id="UP000465031"/>
    </source>
</evidence>
<feature type="region of interest" description="Disordered" evidence="1">
    <location>
        <begin position="183"/>
        <end position="204"/>
    </location>
</feature>
<dbReference type="NCBIfam" id="NF038015">
    <property type="entry name" value="AztD"/>
    <property type="match status" value="1"/>
</dbReference>
<dbReference type="InterPro" id="IPR015943">
    <property type="entry name" value="WD40/YVTN_repeat-like_dom_sf"/>
</dbReference>
<name>A0AAE6V790_9MICO</name>
<evidence type="ECO:0000256" key="1">
    <source>
        <dbReference type="SAM" id="MobiDB-lite"/>
    </source>
</evidence>
<dbReference type="SUPFAM" id="SSF50969">
    <property type="entry name" value="YVTN repeat-like/Quinoprotein amine dehydrogenase"/>
    <property type="match status" value="1"/>
</dbReference>
<dbReference type="InterPro" id="IPR011044">
    <property type="entry name" value="Quino_amine_DH_bsu"/>
</dbReference>